<feature type="domain" description="BTB" evidence="2">
    <location>
        <begin position="40"/>
        <end position="111"/>
    </location>
</feature>
<gene>
    <name evidence="3" type="ORF">OEA41_002463</name>
</gene>
<dbReference type="CDD" id="cd18186">
    <property type="entry name" value="BTB_POZ_ZBTB_KLHL-like"/>
    <property type="match status" value="1"/>
</dbReference>
<evidence type="ECO:0000259" key="2">
    <source>
        <dbReference type="PROSITE" id="PS50097"/>
    </source>
</evidence>
<dbReference type="InterPro" id="IPR011333">
    <property type="entry name" value="SKP1/BTB/POZ_sf"/>
</dbReference>
<comment type="caution">
    <text evidence="3">The sequence shown here is derived from an EMBL/GenBank/DDBJ whole genome shotgun (WGS) entry which is preliminary data.</text>
</comment>
<dbReference type="AlphaFoldDB" id="A0AAE0DMG7"/>
<name>A0AAE0DMG7_9LECA</name>
<keyword evidence="4" id="KW-1185">Reference proteome</keyword>
<feature type="compositionally biased region" description="Basic and acidic residues" evidence="1">
    <location>
        <begin position="1"/>
        <end position="12"/>
    </location>
</feature>
<proteinExistence type="predicted"/>
<dbReference type="PROSITE" id="PS50097">
    <property type="entry name" value="BTB"/>
    <property type="match status" value="1"/>
</dbReference>
<reference evidence="3" key="1">
    <citation type="submission" date="2022-11" db="EMBL/GenBank/DDBJ databases">
        <title>Chromosomal genome sequence assembly and mating type (MAT) locus characterization of the leprose asexual lichenized fungus Lepraria neglecta (Nyl.) Erichsen.</title>
        <authorList>
            <person name="Allen J.L."/>
            <person name="Pfeffer B."/>
        </authorList>
    </citation>
    <scope>NUCLEOTIDE SEQUENCE</scope>
    <source>
        <strain evidence="3">Allen 5258</strain>
    </source>
</reference>
<accession>A0AAE0DMG7</accession>
<evidence type="ECO:0000313" key="4">
    <source>
        <dbReference type="Proteomes" id="UP001276659"/>
    </source>
</evidence>
<evidence type="ECO:0000313" key="3">
    <source>
        <dbReference type="EMBL" id="KAK3175217.1"/>
    </source>
</evidence>
<evidence type="ECO:0000256" key="1">
    <source>
        <dbReference type="SAM" id="MobiDB-lite"/>
    </source>
</evidence>
<dbReference type="Proteomes" id="UP001276659">
    <property type="component" value="Unassembled WGS sequence"/>
</dbReference>
<organism evidence="3 4">
    <name type="scientific">Lepraria neglecta</name>
    <dbReference type="NCBI Taxonomy" id="209136"/>
    <lineage>
        <taxon>Eukaryota</taxon>
        <taxon>Fungi</taxon>
        <taxon>Dikarya</taxon>
        <taxon>Ascomycota</taxon>
        <taxon>Pezizomycotina</taxon>
        <taxon>Lecanoromycetes</taxon>
        <taxon>OSLEUM clade</taxon>
        <taxon>Lecanoromycetidae</taxon>
        <taxon>Lecanorales</taxon>
        <taxon>Lecanorineae</taxon>
        <taxon>Stereocaulaceae</taxon>
        <taxon>Lepraria</taxon>
    </lineage>
</organism>
<dbReference type="Pfam" id="PF00651">
    <property type="entry name" value="BTB"/>
    <property type="match status" value="1"/>
</dbReference>
<dbReference type="EMBL" id="JASNWA010000006">
    <property type="protein sequence ID" value="KAK3175217.1"/>
    <property type="molecule type" value="Genomic_DNA"/>
</dbReference>
<sequence>MNLDHHLPDPKDSNSVPINPSHPKPNHQSTNSHDSHLFKTPITLTIGPNSTPFPLHLEVLLSISPFFAATFNPHYNFLESATSTLSLPTHNPQDFEYFVQWLYTRTLTHESLDGPHPAYFKLIRLWKVADWLQATGLKNGIVDEMAKRADATNSVPTPDDTRSVFGEEVGEGVERLGELILDLKKTDSLVQTHPDSWDERFLRELVGRLKRELVGRLKRREGEGEAPWRDKKTRCERYHEHDGWAPMCEGVGGDGVNTVSTRPKQARRKVITAAG</sequence>
<dbReference type="Gene3D" id="3.30.710.10">
    <property type="entry name" value="Potassium Channel Kv1.1, Chain A"/>
    <property type="match status" value="1"/>
</dbReference>
<dbReference type="PANTHER" id="PTHR47843">
    <property type="entry name" value="BTB DOMAIN-CONTAINING PROTEIN-RELATED"/>
    <property type="match status" value="1"/>
</dbReference>
<dbReference type="PANTHER" id="PTHR47843:SF3">
    <property type="entry name" value="BTB DOMAIN-CONTAINING PROTEIN"/>
    <property type="match status" value="1"/>
</dbReference>
<dbReference type="SUPFAM" id="SSF54695">
    <property type="entry name" value="POZ domain"/>
    <property type="match status" value="1"/>
</dbReference>
<feature type="region of interest" description="Disordered" evidence="1">
    <location>
        <begin position="1"/>
        <end position="34"/>
    </location>
</feature>
<dbReference type="InterPro" id="IPR000210">
    <property type="entry name" value="BTB/POZ_dom"/>
</dbReference>
<protein>
    <recommendedName>
        <fullName evidence="2">BTB domain-containing protein</fullName>
    </recommendedName>
</protein>